<proteinExistence type="predicted"/>
<gene>
    <name evidence="2" type="ORF">MM171A00145_0094</name>
    <name evidence="3" type="ORF">MM171B03089_0003</name>
</gene>
<organism evidence="2">
    <name type="scientific">viral metagenome</name>
    <dbReference type="NCBI Taxonomy" id="1070528"/>
    <lineage>
        <taxon>unclassified sequences</taxon>
        <taxon>metagenomes</taxon>
        <taxon>organismal metagenomes</taxon>
    </lineage>
</organism>
<dbReference type="InterPro" id="IPR054495">
    <property type="entry name" value="DUF488-N3a"/>
</dbReference>
<dbReference type="EMBL" id="MT143705">
    <property type="protein sequence ID" value="QJB01157.1"/>
    <property type="molecule type" value="Genomic_DNA"/>
</dbReference>
<dbReference type="Pfam" id="PF22751">
    <property type="entry name" value="DUF488-N3a"/>
    <property type="match status" value="1"/>
</dbReference>
<evidence type="ECO:0000313" key="3">
    <source>
        <dbReference type="EMBL" id="QJH93154.1"/>
    </source>
</evidence>
<reference evidence="2" key="1">
    <citation type="submission" date="2020-03" db="EMBL/GenBank/DDBJ databases">
        <title>The deep terrestrial virosphere.</title>
        <authorList>
            <person name="Holmfeldt K."/>
            <person name="Nilsson E."/>
            <person name="Simone D."/>
            <person name="Lopez-Fernandez M."/>
            <person name="Wu X."/>
            <person name="de Brujin I."/>
            <person name="Lundin D."/>
            <person name="Andersson A."/>
            <person name="Bertilsson S."/>
            <person name="Dopson M."/>
        </authorList>
    </citation>
    <scope>NUCLEOTIDE SEQUENCE</scope>
    <source>
        <strain evidence="2">MM171A00145</strain>
        <strain evidence="3">MM171B03089</strain>
    </source>
</reference>
<protein>
    <recommendedName>
        <fullName evidence="1">DUF488 domain-containing protein</fullName>
    </recommendedName>
</protein>
<sequence length="118" mass="13854">MRIWTAQFGYDGQDRVDITRGSAAGVRAFAPSWKLVSGVKDGSLSWGRYTELYLEEMRVSWIDQRKWWARLLRMPSVTLVCYCKFTPEHQCHRFLLADILVQIQQRYGVPVERMGERP</sequence>
<name>A0A6M3M0L9_9ZZZZ</name>
<dbReference type="EMBL" id="MT143951">
    <property type="protein sequence ID" value="QJH93154.1"/>
    <property type="molecule type" value="Genomic_DNA"/>
</dbReference>
<evidence type="ECO:0000313" key="2">
    <source>
        <dbReference type="EMBL" id="QJB01157.1"/>
    </source>
</evidence>
<evidence type="ECO:0000259" key="1">
    <source>
        <dbReference type="Pfam" id="PF22751"/>
    </source>
</evidence>
<accession>A0A6M3M0L9</accession>
<dbReference type="AlphaFoldDB" id="A0A6M3M0L9"/>
<feature type="domain" description="DUF488" evidence="1">
    <location>
        <begin position="24"/>
        <end position="102"/>
    </location>
</feature>